<dbReference type="KEGG" id="zju:107421490"/>
<dbReference type="GO" id="GO:0080054">
    <property type="term" value="F:low-affinity nitrate transmembrane transporter activity"/>
    <property type="evidence" value="ECO:0007669"/>
    <property type="project" value="UniProtKB-ARBA"/>
</dbReference>
<feature type="transmembrane region" description="Helical" evidence="6">
    <location>
        <begin position="358"/>
        <end position="378"/>
    </location>
</feature>
<dbReference type="GeneID" id="107421490"/>
<dbReference type="Proteomes" id="UP001652623">
    <property type="component" value="Chromosome 5"/>
</dbReference>
<comment type="similarity">
    <text evidence="2">Belongs to the major facilitator superfamily. Proton-dependent oligopeptide transporter (POT/PTR) (TC 2.A.17) family.</text>
</comment>
<keyword evidence="5 6" id="KW-0472">Membrane</keyword>
<dbReference type="Gene3D" id="1.20.1250.20">
    <property type="entry name" value="MFS general substrate transporter like domains"/>
    <property type="match status" value="1"/>
</dbReference>
<dbReference type="GO" id="GO:0009705">
    <property type="term" value="C:plant-type vacuole membrane"/>
    <property type="evidence" value="ECO:0007669"/>
    <property type="project" value="UniProtKB-ARBA"/>
</dbReference>
<accession>A0A6P4AK92</accession>
<comment type="subcellular location">
    <subcellularLocation>
        <location evidence="1">Membrane</location>
        <topology evidence="1">Multi-pass membrane protein</topology>
    </subcellularLocation>
</comment>
<dbReference type="AlphaFoldDB" id="A0A6P4AK92"/>
<sequence>MAAFRRSGCDAETPLLDDTVQDVVDYEGRPAVRSRSGGWRSAAFIIGAEVFERFACYGVRSNLINFLTGQLGQSTAAAAANVNLWSGTAWLLPMLGAFVADSFLGRYRSIIFASLVYIPALGLLALSALLSPGGFKSVLFFSSLYLIGVGQGGHKPSLQAFGADQFDGKDPEESKAKSSFFNWWYFGICTGILLAYLIVCYIQEDISWALGYGILFVGMVISLVVFWIGARTYRYTNIKQDESSPFARIGRVFIAAFRNRRFSPSAIPTEEESHKALPPQSYEQFKFLNKALIVPVGLEEDEKMHCTIDEVQDARCLLRLVPIWGTCVVFAIVFAQSSTFFTKQGATMNRELISGFEIPAASLQSFNSIAIVLFVPVYDRILVPIVSSFTRKPSGITILQRIGTGILLSILTIVVAAFVETKRLKTAQEYGLVDMPNATVPMSMWWLVPQYILLGIADVFTMVGMQEFFSEQVPTEMRSMGVSLYLSILGMGSFLSSFLISAIDQITSGFGQDSWFSSNLNRAHIDYFYWLLAGICAVGFVAYLCFARCYIYKL</sequence>
<dbReference type="InterPro" id="IPR000109">
    <property type="entry name" value="POT_fam"/>
</dbReference>
<gene>
    <name evidence="8" type="primary">LOC107421490</name>
</gene>
<feature type="transmembrane region" description="Helical" evidence="6">
    <location>
        <begin position="484"/>
        <end position="507"/>
    </location>
</feature>
<proteinExistence type="inferred from homology"/>
<keyword evidence="3 6" id="KW-0812">Transmembrane</keyword>
<feature type="transmembrane region" description="Helical" evidence="6">
    <location>
        <begin position="110"/>
        <end position="130"/>
    </location>
</feature>
<feature type="transmembrane region" description="Helical" evidence="6">
    <location>
        <begin position="444"/>
        <end position="463"/>
    </location>
</feature>
<organism evidence="7 8">
    <name type="scientific">Ziziphus jujuba</name>
    <name type="common">Chinese jujube</name>
    <name type="synonym">Ziziphus sativa</name>
    <dbReference type="NCBI Taxonomy" id="326968"/>
    <lineage>
        <taxon>Eukaryota</taxon>
        <taxon>Viridiplantae</taxon>
        <taxon>Streptophyta</taxon>
        <taxon>Embryophyta</taxon>
        <taxon>Tracheophyta</taxon>
        <taxon>Spermatophyta</taxon>
        <taxon>Magnoliopsida</taxon>
        <taxon>eudicotyledons</taxon>
        <taxon>Gunneridae</taxon>
        <taxon>Pentapetalae</taxon>
        <taxon>rosids</taxon>
        <taxon>fabids</taxon>
        <taxon>Rosales</taxon>
        <taxon>Rhamnaceae</taxon>
        <taxon>Paliureae</taxon>
        <taxon>Ziziphus</taxon>
    </lineage>
</organism>
<reference evidence="8" key="1">
    <citation type="submission" date="2025-08" db="UniProtKB">
        <authorList>
            <consortium name="RefSeq"/>
        </authorList>
    </citation>
    <scope>IDENTIFICATION</scope>
    <source>
        <tissue evidence="8">Seedling</tissue>
    </source>
</reference>
<feature type="transmembrane region" description="Helical" evidence="6">
    <location>
        <begin position="398"/>
        <end position="419"/>
    </location>
</feature>
<evidence type="ECO:0000313" key="7">
    <source>
        <dbReference type="Proteomes" id="UP001652623"/>
    </source>
</evidence>
<dbReference type="RefSeq" id="XP_015886226.3">
    <property type="nucleotide sequence ID" value="XM_016030740.4"/>
</dbReference>
<dbReference type="GO" id="GO:0042937">
    <property type="term" value="F:tripeptide transmembrane transporter activity"/>
    <property type="evidence" value="ECO:0007669"/>
    <property type="project" value="InterPro"/>
</dbReference>
<feature type="transmembrane region" description="Helical" evidence="6">
    <location>
        <begin position="82"/>
        <end position="104"/>
    </location>
</feature>
<name>A0A6P4AK92_ZIZJJ</name>
<keyword evidence="4 6" id="KW-1133">Transmembrane helix</keyword>
<dbReference type="GO" id="GO:0071916">
    <property type="term" value="F:dipeptide transmembrane transporter activity"/>
    <property type="evidence" value="ECO:0007669"/>
    <property type="project" value="InterPro"/>
</dbReference>
<feature type="transmembrane region" description="Helical" evidence="6">
    <location>
        <begin position="317"/>
        <end position="338"/>
    </location>
</feature>
<dbReference type="InterPro" id="IPR036259">
    <property type="entry name" value="MFS_trans_sf"/>
</dbReference>
<dbReference type="CDD" id="cd17417">
    <property type="entry name" value="MFS_NPF5"/>
    <property type="match status" value="1"/>
</dbReference>
<dbReference type="PANTHER" id="PTHR11654">
    <property type="entry name" value="OLIGOPEPTIDE TRANSPORTER-RELATED"/>
    <property type="match status" value="1"/>
</dbReference>
<evidence type="ECO:0000313" key="8">
    <source>
        <dbReference type="RefSeq" id="XP_015886226.3"/>
    </source>
</evidence>
<feature type="transmembrane region" description="Helical" evidence="6">
    <location>
        <begin position="183"/>
        <end position="202"/>
    </location>
</feature>
<evidence type="ECO:0000256" key="6">
    <source>
        <dbReference type="SAM" id="Phobius"/>
    </source>
</evidence>
<protein>
    <submittedName>
        <fullName evidence="8">Protein NRT1/ PTR FAMILY 5.10</fullName>
    </submittedName>
</protein>
<keyword evidence="7" id="KW-1185">Reference proteome</keyword>
<dbReference type="Pfam" id="PF00854">
    <property type="entry name" value="PTR2"/>
    <property type="match status" value="1"/>
</dbReference>
<evidence type="ECO:0000256" key="3">
    <source>
        <dbReference type="ARBA" id="ARBA00022692"/>
    </source>
</evidence>
<evidence type="ECO:0000256" key="5">
    <source>
        <dbReference type="ARBA" id="ARBA00023136"/>
    </source>
</evidence>
<evidence type="ECO:0000256" key="2">
    <source>
        <dbReference type="ARBA" id="ARBA00005982"/>
    </source>
</evidence>
<dbReference type="InterPro" id="IPR044739">
    <property type="entry name" value="NRT1/PTR"/>
</dbReference>
<dbReference type="SUPFAM" id="SSF103473">
    <property type="entry name" value="MFS general substrate transporter"/>
    <property type="match status" value="1"/>
</dbReference>
<evidence type="ECO:0000256" key="4">
    <source>
        <dbReference type="ARBA" id="ARBA00022989"/>
    </source>
</evidence>
<feature type="transmembrane region" description="Helical" evidence="6">
    <location>
        <begin position="208"/>
        <end position="230"/>
    </location>
</feature>
<evidence type="ECO:0000256" key="1">
    <source>
        <dbReference type="ARBA" id="ARBA00004141"/>
    </source>
</evidence>
<feature type="transmembrane region" description="Helical" evidence="6">
    <location>
        <begin position="527"/>
        <end position="551"/>
    </location>
</feature>